<feature type="transmembrane region" description="Helical" evidence="4">
    <location>
        <begin position="337"/>
        <end position="357"/>
    </location>
</feature>
<keyword evidence="3 4" id="KW-0472">Membrane</keyword>
<dbReference type="PROSITE" id="PS50850">
    <property type="entry name" value="MFS"/>
    <property type="match status" value="1"/>
</dbReference>
<keyword evidence="2 4" id="KW-1133">Transmembrane helix</keyword>
<accession>A0A231GPI6</accession>
<name>A0A231GPI6_PSEJE</name>
<evidence type="ECO:0000313" key="7">
    <source>
        <dbReference type="Proteomes" id="UP000198542"/>
    </source>
</evidence>
<dbReference type="InterPro" id="IPR011701">
    <property type="entry name" value="MFS"/>
</dbReference>
<dbReference type="Gene3D" id="1.20.1250.20">
    <property type="entry name" value="MFS general substrate transporter like domains"/>
    <property type="match status" value="1"/>
</dbReference>
<dbReference type="RefSeq" id="WP_090454527.1">
    <property type="nucleotide sequence ID" value="NZ_FNTC01000002.1"/>
</dbReference>
<evidence type="ECO:0000259" key="5">
    <source>
        <dbReference type="PROSITE" id="PS50850"/>
    </source>
</evidence>
<feature type="transmembrane region" description="Helical" evidence="4">
    <location>
        <begin position="211"/>
        <end position="230"/>
    </location>
</feature>
<dbReference type="InterPro" id="IPR020846">
    <property type="entry name" value="MFS_dom"/>
</dbReference>
<keyword evidence="7" id="KW-1185">Reference proteome</keyword>
<dbReference type="PANTHER" id="PTHR23534">
    <property type="entry name" value="MFS PERMEASE"/>
    <property type="match status" value="1"/>
</dbReference>
<feature type="transmembrane region" description="Helical" evidence="4">
    <location>
        <begin position="74"/>
        <end position="93"/>
    </location>
</feature>
<feature type="transmembrane region" description="Helical" evidence="4">
    <location>
        <begin position="277"/>
        <end position="294"/>
    </location>
</feature>
<evidence type="ECO:0000256" key="1">
    <source>
        <dbReference type="ARBA" id="ARBA00022692"/>
    </source>
</evidence>
<keyword evidence="1 4" id="KW-0812">Transmembrane</keyword>
<protein>
    <submittedName>
        <fullName evidence="6">Predicted arabinose efflux permease, MFS family</fullName>
    </submittedName>
</protein>
<evidence type="ECO:0000256" key="2">
    <source>
        <dbReference type="ARBA" id="ARBA00022989"/>
    </source>
</evidence>
<evidence type="ECO:0000313" key="6">
    <source>
        <dbReference type="EMBL" id="SEC11195.1"/>
    </source>
</evidence>
<organism evidence="6 7">
    <name type="scientific">Pseudomonas jessenii</name>
    <dbReference type="NCBI Taxonomy" id="77298"/>
    <lineage>
        <taxon>Bacteria</taxon>
        <taxon>Pseudomonadati</taxon>
        <taxon>Pseudomonadota</taxon>
        <taxon>Gammaproteobacteria</taxon>
        <taxon>Pseudomonadales</taxon>
        <taxon>Pseudomonadaceae</taxon>
        <taxon>Pseudomonas</taxon>
    </lineage>
</organism>
<evidence type="ECO:0000256" key="3">
    <source>
        <dbReference type="ARBA" id="ARBA00023136"/>
    </source>
</evidence>
<dbReference type="SUPFAM" id="SSF103473">
    <property type="entry name" value="MFS general substrate transporter"/>
    <property type="match status" value="1"/>
</dbReference>
<feature type="domain" description="Major facilitator superfamily (MFS) profile" evidence="5">
    <location>
        <begin position="211"/>
        <end position="397"/>
    </location>
</feature>
<dbReference type="EMBL" id="FNTC01000002">
    <property type="protein sequence ID" value="SEC11195.1"/>
    <property type="molecule type" value="Genomic_DNA"/>
</dbReference>
<dbReference type="AlphaFoldDB" id="A0A231GPI6"/>
<feature type="transmembrane region" description="Helical" evidence="4">
    <location>
        <begin position="250"/>
        <end position="270"/>
    </location>
</feature>
<feature type="transmembrane region" description="Helical" evidence="4">
    <location>
        <begin position="134"/>
        <end position="154"/>
    </location>
</feature>
<dbReference type="InterPro" id="IPR036259">
    <property type="entry name" value="MFS_trans_sf"/>
</dbReference>
<dbReference type="PANTHER" id="PTHR23534:SF1">
    <property type="entry name" value="MAJOR FACILITATOR SUPERFAMILY PROTEIN"/>
    <property type="match status" value="1"/>
</dbReference>
<gene>
    <name evidence="6" type="ORF">SAMN04490187_3212</name>
</gene>
<feature type="transmembrane region" description="Helical" evidence="4">
    <location>
        <begin position="363"/>
        <end position="383"/>
    </location>
</feature>
<sequence length="397" mass="42122">MSATSGNSNIFRLATAQALAGGNSVIVYATDAIVGDMLAPDKALATLPISIFVVGMASCTLPAGAIAQRYGRSLVFMLGALCGILMGVLAAIGIYLSSFFIFCTAMLFGGAYAAVVLTFRFAAAECVPENRQPWALSIVMAAGLVAGVLGPQTVTYTMDLWESHLFIATYVAAALMAVVSAAVLLGVNLPRHEAAVRTPGRPLAVIVRQPRLINAMLCGVITYTLMNFLMTSAPLAMKHEDLSLESSNLALQWHVIAMYAPSFFTGNLIHRFGANRVVLMGLMLTGTSVAVGLAGVQSYHFYLCLVLLGIGWNFGFVGASALVLQSHKTSERNSVQALNDFIVFGAMVLGSFASGGILNRYGWTVICALAFVPVLVAIATLMLSEHRVRYSTKERTS</sequence>
<dbReference type="Pfam" id="PF07690">
    <property type="entry name" value="MFS_1"/>
    <property type="match status" value="1"/>
</dbReference>
<dbReference type="Proteomes" id="UP000198542">
    <property type="component" value="Unassembled WGS sequence"/>
</dbReference>
<reference evidence="7" key="1">
    <citation type="submission" date="2016-10" db="EMBL/GenBank/DDBJ databases">
        <authorList>
            <person name="Varghese N."/>
            <person name="Submissions S."/>
        </authorList>
    </citation>
    <scope>NUCLEOTIDE SEQUENCE [LARGE SCALE GENOMIC DNA]</scope>
    <source>
        <strain evidence="7">BS3660</strain>
    </source>
</reference>
<feature type="transmembrane region" description="Helical" evidence="4">
    <location>
        <begin position="45"/>
        <end position="67"/>
    </location>
</feature>
<dbReference type="GO" id="GO:0022857">
    <property type="term" value="F:transmembrane transporter activity"/>
    <property type="evidence" value="ECO:0007669"/>
    <property type="project" value="InterPro"/>
</dbReference>
<proteinExistence type="predicted"/>
<feature type="transmembrane region" description="Helical" evidence="4">
    <location>
        <begin position="166"/>
        <end position="190"/>
    </location>
</feature>
<feature type="transmembrane region" description="Helical" evidence="4">
    <location>
        <begin position="99"/>
        <end position="122"/>
    </location>
</feature>
<evidence type="ECO:0000256" key="4">
    <source>
        <dbReference type="SAM" id="Phobius"/>
    </source>
</evidence>
<feature type="transmembrane region" description="Helical" evidence="4">
    <location>
        <begin position="300"/>
        <end position="325"/>
    </location>
</feature>